<evidence type="ECO:0000256" key="1">
    <source>
        <dbReference type="SAM" id="MobiDB-lite"/>
    </source>
</evidence>
<keyword evidence="3" id="KW-1185">Reference proteome</keyword>
<organism evidence="2 3">
    <name type="scientific">Dunaliella salina</name>
    <name type="common">Green alga</name>
    <name type="synonym">Protococcus salinus</name>
    <dbReference type="NCBI Taxonomy" id="3046"/>
    <lineage>
        <taxon>Eukaryota</taxon>
        <taxon>Viridiplantae</taxon>
        <taxon>Chlorophyta</taxon>
        <taxon>core chlorophytes</taxon>
        <taxon>Chlorophyceae</taxon>
        <taxon>CS clade</taxon>
        <taxon>Chlamydomonadales</taxon>
        <taxon>Dunaliellaceae</taxon>
        <taxon>Dunaliella</taxon>
    </lineage>
</organism>
<dbReference type="EMBL" id="MU070020">
    <property type="protein sequence ID" value="KAF5830645.1"/>
    <property type="molecule type" value="Genomic_DNA"/>
</dbReference>
<comment type="caution">
    <text evidence="2">The sequence shown here is derived from an EMBL/GenBank/DDBJ whole genome shotgun (WGS) entry which is preliminary data.</text>
</comment>
<reference evidence="2" key="1">
    <citation type="submission" date="2017-08" db="EMBL/GenBank/DDBJ databases">
        <authorList>
            <person name="Polle J.E."/>
            <person name="Barry K."/>
            <person name="Cushman J."/>
            <person name="Schmutz J."/>
            <person name="Tran D."/>
            <person name="Hathwaick L.T."/>
            <person name="Yim W.C."/>
            <person name="Jenkins J."/>
            <person name="Mckie-Krisberg Z.M."/>
            <person name="Prochnik S."/>
            <person name="Lindquist E."/>
            <person name="Dockter R.B."/>
            <person name="Adam C."/>
            <person name="Molina H."/>
            <person name="Bunkerborg J."/>
            <person name="Jin E."/>
            <person name="Buchheim M."/>
            <person name="Magnuson J."/>
        </authorList>
    </citation>
    <scope>NUCLEOTIDE SEQUENCE</scope>
    <source>
        <strain evidence="2">CCAP 19/18</strain>
    </source>
</reference>
<name>A0ABQ7G7R5_DUNSA</name>
<dbReference type="Proteomes" id="UP000815325">
    <property type="component" value="Unassembled WGS sequence"/>
</dbReference>
<gene>
    <name evidence="2" type="ORF">DUNSADRAFT_14227</name>
</gene>
<feature type="compositionally biased region" description="Polar residues" evidence="1">
    <location>
        <begin position="340"/>
        <end position="353"/>
    </location>
</feature>
<evidence type="ECO:0000313" key="2">
    <source>
        <dbReference type="EMBL" id="KAF5830645.1"/>
    </source>
</evidence>
<accession>A0ABQ7G7R5</accession>
<feature type="region of interest" description="Disordered" evidence="1">
    <location>
        <begin position="315"/>
        <end position="423"/>
    </location>
</feature>
<feature type="region of interest" description="Disordered" evidence="1">
    <location>
        <begin position="514"/>
        <end position="572"/>
    </location>
</feature>
<sequence length="624" mass="65805">MQAEEDSKPVALPGQHHNLTDCKSAEAGPCSLLLCFSNPATQLSQSCNANPRLQPTLYVAISANNSAVACPSLLSNFLCGQCPLDAELAAGSGVQAVAAQVIAEMPLQLLLNYLGQGYKVVLVGQCFGGLVAHTLAARLLLQVQQEITMAQQMGINLSALSQTKDKVISFGFGAPLFAGADLQRSLAEAQLDHNLHSFWHAGDGSVPFLTFASELAVAEQHSSADTDVGAEEDAGANDGYLGLGPAISVLPQLTLSPGAPAIALDQFATALGQAMEPLLKARKIPMLVCGAPEGSIQSAALASHLLLHKQSEPLGSLESLDSPSRDSPNRPQHHHRTYHTESQVHVSPTSSGANALPSPPRLSQDRRSPVGVFPPLDKRVSGFRRSTSKDCELPPLHAGRNTTRVSSDFKRRESSTSGSLPKIGSPSFGRMGVIMSVTMGVGMGVTMGVGMGVIMACPSPAPRGNEAKAYTDDTAVAQLRSALSSFLKLVPSTLSHHVPIGRFWIIERTSDAQQGDASLKRSTPRAEGAAARKGSGQAPTKSPGILSKVPKVPKGRSAAKSTASDNGPQAGVEEPLVRLVQVPEAEAMSVAAQWLSNCHTEQLLHSWERSLAELERDLMEVFPW</sequence>
<proteinExistence type="predicted"/>
<dbReference type="SUPFAM" id="SSF53474">
    <property type="entry name" value="alpha/beta-Hydrolases"/>
    <property type="match status" value="1"/>
</dbReference>
<protein>
    <submittedName>
        <fullName evidence="2">Uncharacterized protein</fullName>
    </submittedName>
</protein>
<evidence type="ECO:0000313" key="3">
    <source>
        <dbReference type="Proteomes" id="UP000815325"/>
    </source>
</evidence>
<dbReference type="InterPro" id="IPR029058">
    <property type="entry name" value="AB_hydrolase_fold"/>
</dbReference>